<gene>
    <name evidence="1" type="ORF">GTZ93_28250</name>
</gene>
<evidence type="ECO:0000313" key="1">
    <source>
        <dbReference type="EMBL" id="NBC43704.1"/>
    </source>
</evidence>
<sequence length="93" mass="9839">MSNMRVVFTPCPGQGYQADIKKVSQGHVSEVQNVSVWKSLTTDATATFTGGPGDSFFMQLSSSGGPRALSGTATFSSDVTITFGMLYTVFEEG</sequence>
<dbReference type="EMBL" id="JAAAPK010000008">
    <property type="protein sequence ID" value="NBC43704.1"/>
    <property type="molecule type" value="Genomic_DNA"/>
</dbReference>
<evidence type="ECO:0000313" key="2">
    <source>
        <dbReference type="Proteomes" id="UP000537825"/>
    </source>
</evidence>
<comment type="caution">
    <text evidence="1">The sequence shown here is derived from an EMBL/GenBank/DDBJ whole genome shotgun (WGS) entry which is preliminary data.</text>
</comment>
<protein>
    <submittedName>
        <fullName evidence="1">Uncharacterized protein</fullName>
    </submittedName>
</protein>
<dbReference type="Proteomes" id="UP000537825">
    <property type="component" value="Unassembled WGS sequence"/>
</dbReference>
<keyword evidence="2" id="KW-1185">Reference proteome</keyword>
<dbReference type="RefSeq" id="WP_120579994.1">
    <property type="nucleotide sequence ID" value="NZ_CBCSLE010000044.1"/>
</dbReference>
<accession>A0A7X4YE48</accession>
<proteinExistence type="predicted"/>
<dbReference type="AlphaFoldDB" id="A0A7X4YE48"/>
<reference evidence="1 2" key="1">
    <citation type="submission" date="2020-01" db="EMBL/GenBank/DDBJ databases">
        <title>The draft genome sequence of Corallococcus exiguus DSM 14696.</title>
        <authorList>
            <person name="Zhang X."/>
            <person name="Zhu H."/>
        </authorList>
    </citation>
    <scope>NUCLEOTIDE SEQUENCE [LARGE SCALE GENOMIC DNA]</scope>
    <source>
        <strain evidence="1 2">DSM 14696</strain>
    </source>
</reference>
<name>A0A7X4YE48_9BACT</name>
<organism evidence="1 2">
    <name type="scientific">Corallococcus exiguus</name>
    <dbReference type="NCBI Taxonomy" id="83462"/>
    <lineage>
        <taxon>Bacteria</taxon>
        <taxon>Pseudomonadati</taxon>
        <taxon>Myxococcota</taxon>
        <taxon>Myxococcia</taxon>
        <taxon>Myxococcales</taxon>
        <taxon>Cystobacterineae</taxon>
        <taxon>Myxococcaceae</taxon>
        <taxon>Corallococcus</taxon>
    </lineage>
</organism>